<keyword evidence="2" id="KW-1185">Reference proteome</keyword>
<sequence>MHRPKPSNIPIPPTYSSSIVNNYPTYPSTTTQHIHHPLSTTIQHIHRSLFTTIYISTVPRLQPSNISIIKLTCDST</sequence>
<proteinExistence type="predicted"/>
<name>A0ACA9MIZ0_9GLOM</name>
<dbReference type="Proteomes" id="UP000789366">
    <property type="component" value="Unassembled WGS sequence"/>
</dbReference>
<organism evidence="1 2">
    <name type="scientific">Cetraspora pellucida</name>
    <dbReference type="NCBI Taxonomy" id="1433469"/>
    <lineage>
        <taxon>Eukaryota</taxon>
        <taxon>Fungi</taxon>
        <taxon>Fungi incertae sedis</taxon>
        <taxon>Mucoromycota</taxon>
        <taxon>Glomeromycotina</taxon>
        <taxon>Glomeromycetes</taxon>
        <taxon>Diversisporales</taxon>
        <taxon>Gigasporaceae</taxon>
        <taxon>Cetraspora</taxon>
    </lineage>
</organism>
<accession>A0ACA9MIZ0</accession>
<protein>
    <submittedName>
        <fullName evidence="1">8557_t:CDS:1</fullName>
    </submittedName>
</protein>
<gene>
    <name evidence="1" type="ORF">SPELUC_LOCUS6813</name>
</gene>
<evidence type="ECO:0000313" key="1">
    <source>
        <dbReference type="EMBL" id="CAG8592684.1"/>
    </source>
</evidence>
<comment type="caution">
    <text evidence="1">The sequence shown here is derived from an EMBL/GenBank/DDBJ whole genome shotgun (WGS) entry which is preliminary data.</text>
</comment>
<reference evidence="1" key="1">
    <citation type="submission" date="2021-06" db="EMBL/GenBank/DDBJ databases">
        <authorList>
            <person name="Kallberg Y."/>
            <person name="Tangrot J."/>
            <person name="Rosling A."/>
        </authorList>
    </citation>
    <scope>NUCLEOTIDE SEQUENCE</scope>
    <source>
        <strain evidence="1">28 12/20/2015</strain>
    </source>
</reference>
<feature type="non-terminal residue" evidence="1">
    <location>
        <position position="76"/>
    </location>
</feature>
<dbReference type="EMBL" id="CAJVPW010008352">
    <property type="protein sequence ID" value="CAG8592684.1"/>
    <property type="molecule type" value="Genomic_DNA"/>
</dbReference>
<evidence type="ECO:0000313" key="2">
    <source>
        <dbReference type="Proteomes" id="UP000789366"/>
    </source>
</evidence>